<feature type="active site" evidence="10 11">
    <location>
        <position position="180"/>
    </location>
</feature>
<evidence type="ECO:0000256" key="3">
    <source>
        <dbReference type="ARBA" id="ARBA00022605"/>
    </source>
</evidence>
<feature type="active site" description="Nucleophile" evidence="10 11">
    <location>
        <position position="76"/>
    </location>
</feature>
<dbReference type="GO" id="GO:0004359">
    <property type="term" value="F:glutaminase activity"/>
    <property type="evidence" value="ECO:0007669"/>
    <property type="project" value="UniProtKB-EC"/>
</dbReference>
<dbReference type="CDD" id="cd01748">
    <property type="entry name" value="GATase1_IGP_Synthase"/>
    <property type="match status" value="1"/>
</dbReference>
<comment type="subcellular location">
    <subcellularLocation>
        <location evidence="10">Cytoplasm</location>
    </subcellularLocation>
</comment>
<evidence type="ECO:0000313" key="13">
    <source>
        <dbReference type="EMBL" id="ABI65905.1"/>
    </source>
</evidence>
<keyword evidence="5 10" id="KW-0315">Glutamine amidotransferase</keyword>
<keyword evidence="4 10" id="KW-0378">Hydrolase</keyword>
<evidence type="ECO:0000256" key="8">
    <source>
        <dbReference type="ARBA" id="ARBA00047838"/>
    </source>
</evidence>
<evidence type="ECO:0000259" key="12">
    <source>
        <dbReference type="Pfam" id="PF00117"/>
    </source>
</evidence>
<dbReference type="Proteomes" id="UP000001964">
    <property type="component" value="Chromosome"/>
</dbReference>
<dbReference type="GO" id="GO:0016829">
    <property type="term" value="F:lyase activity"/>
    <property type="evidence" value="ECO:0007669"/>
    <property type="project" value="UniProtKB-KW"/>
</dbReference>
<keyword evidence="14" id="KW-1185">Reference proteome</keyword>
<keyword evidence="10" id="KW-0963">Cytoplasm</keyword>
<feature type="active site" evidence="10 11">
    <location>
        <position position="178"/>
    </location>
</feature>
<comment type="catalytic activity">
    <reaction evidence="9 10">
        <text>L-glutamine + H2O = L-glutamate + NH4(+)</text>
        <dbReference type="Rhea" id="RHEA:15889"/>
        <dbReference type="ChEBI" id="CHEBI:15377"/>
        <dbReference type="ChEBI" id="CHEBI:28938"/>
        <dbReference type="ChEBI" id="CHEBI:29985"/>
        <dbReference type="ChEBI" id="CHEBI:58359"/>
        <dbReference type="EC" id="3.5.1.2"/>
    </reaction>
</comment>
<dbReference type="RefSeq" id="WP_011643552.1">
    <property type="nucleotide sequence ID" value="NC_008347.1"/>
</dbReference>
<dbReference type="Gene3D" id="3.40.50.880">
    <property type="match status" value="1"/>
</dbReference>
<evidence type="ECO:0000256" key="6">
    <source>
        <dbReference type="ARBA" id="ARBA00023102"/>
    </source>
</evidence>
<dbReference type="KEGG" id="mmr:Mmar10_1613"/>
<dbReference type="eggNOG" id="COG0118">
    <property type="taxonomic scope" value="Bacteria"/>
</dbReference>
<dbReference type="HOGENOM" id="CLU_071837_0_0_5"/>
<dbReference type="PIRSF" id="PIRSF000495">
    <property type="entry name" value="Amidotransf_hisH"/>
    <property type="match status" value="1"/>
</dbReference>
<dbReference type="GO" id="GO:0000105">
    <property type="term" value="P:L-histidine biosynthetic process"/>
    <property type="evidence" value="ECO:0007669"/>
    <property type="project" value="UniProtKB-UniRule"/>
</dbReference>
<dbReference type="STRING" id="394221.Mmar10_1613"/>
<dbReference type="InterPro" id="IPR017926">
    <property type="entry name" value="GATASE"/>
</dbReference>
<keyword evidence="7 10" id="KW-0456">Lyase</keyword>
<evidence type="ECO:0000256" key="10">
    <source>
        <dbReference type="HAMAP-Rule" id="MF_00278"/>
    </source>
</evidence>
<organism evidence="13 14">
    <name type="scientific">Maricaulis maris (strain MCS10)</name>
    <name type="common">Caulobacter maris</name>
    <dbReference type="NCBI Taxonomy" id="394221"/>
    <lineage>
        <taxon>Bacteria</taxon>
        <taxon>Pseudomonadati</taxon>
        <taxon>Pseudomonadota</taxon>
        <taxon>Alphaproteobacteria</taxon>
        <taxon>Maricaulales</taxon>
        <taxon>Maricaulaceae</taxon>
        <taxon>Maricaulis</taxon>
    </lineage>
</organism>
<proteinExistence type="inferred from homology"/>
<accession>Q0AP82</accession>
<reference evidence="13 14" key="1">
    <citation type="submission" date="2006-08" db="EMBL/GenBank/DDBJ databases">
        <title>Complete sequence of Maricaulis maris MCS10.</title>
        <authorList>
            <consortium name="US DOE Joint Genome Institute"/>
            <person name="Copeland A."/>
            <person name="Lucas S."/>
            <person name="Lapidus A."/>
            <person name="Barry K."/>
            <person name="Detter J.C."/>
            <person name="Glavina del Rio T."/>
            <person name="Hammon N."/>
            <person name="Israni S."/>
            <person name="Dalin E."/>
            <person name="Tice H."/>
            <person name="Pitluck S."/>
            <person name="Saunders E."/>
            <person name="Brettin T."/>
            <person name="Bruce D."/>
            <person name="Han C."/>
            <person name="Tapia R."/>
            <person name="Gilna P."/>
            <person name="Schmutz J."/>
            <person name="Larimer F."/>
            <person name="Land M."/>
            <person name="Hauser L."/>
            <person name="Kyrpides N."/>
            <person name="Mikhailova N."/>
            <person name="Viollier P."/>
            <person name="Stephens C."/>
            <person name="Richardson P."/>
        </authorList>
    </citation>
    <scope>NUCLEOTIDE SEQUENCE [LARGE SCALE GENOMIC DNA]</scope>
    <source>
        <strain evidence="13 14">MCS10</strain>
    </source>
</reference>
<dbReference type="PROSITE" id="PS51273">
    <property type="entry name" value="GATASE_TYPE_1"/>
    <property type="match status" value="1"/>
</dbReference>
<evidence type="ECO:0000256" key="5">
    <source>
        <dbReference type="ARBA" id="ARBA00022962"/>
    </source>
</evidence>
<dbReference type="PANTHER" id="PTHR42701">
    <property type="entry name" value="IMIDAZOLE GLYCEROL PHOSPHATE SYNTHASE SUBUNIT HISH"/>
    <property type="match status" value="1"/>
</dbReference>
<evidence type="ECO:0000256" key="2">
    <source>
        <dbReference type="ARBA" id="ARBA00011152"/>
    </source>
</evidence>
<evidence type="ECO:0000256" key="7">
    <source>
        <dbReference type="ARBA" id="ARBA00023239"/>
    </source>
</evidence>
<sequence length="198" mass="20933">MIGLIDTGCANLASVRFALERAGLAYQVAKGPDGLADCDRLILPGVGAAKPAMEQLCARGWEAALKAETRPVLGICLGMQLLFERSAEGDVDGLGLIPGRIEKLPPPDDGVWPHMGWNTLDFTPGEEPLLSGLEPGSHVYFVHGFFAPVGSHTRASARYGREISAVVRKGNVAGCQFHPERSGIVGARILTNFATGSV</sequence>
<evidence type="ECO:0000256" key="4">
    <source>
        <dbReference type="ARBA" id="ARBA00022801"/>
    </source>
</evidence>
<feature type="domain" description="Glutamine amidotransferase" evidence="12">
    <location>
        <begin position="39"/>
        <end position="193"/>
    </location>
</feature>
<comment type="catalytic activity">
    <reaction evidence="8 10">
        <text>5-[(5-phospho-1-deoxy-D-ribulos-1-ylimino)methylamino]-1-(5-phospho-beta-D-ribosyl)imidazole-4-carboxamide + L-glutamine = D-erythro-1-(imidazol-4-yl)glycerol 3-phosphate + 5-amino-1-(5-phospho-beta-D-ribosyl)imidazole-4-carboxamide + L-glutamate + H(+)</text>
        <dbReference type="Rhea" id="RHEA:24793"/>
        <dbReference type="ChEBI" id="CHEBI:15378"/>
        <dbReference type="ChEBI" id="CHEBI:29985"/>
        <dbReference type="ChEBI" id="CHEBI:58278"/>
        <dbReference type="ChEBI" id="CHEBI:58359"/>
        <dbReference type="ChEBI" id="CHEBI:58475"/>
        <dbReference type="ChEBI" id="CHEBI:58525"/>
        <dbReference type="EC" id="4.3.2.10"/>
    </reaction>
</comment>
<evidence type="ECO:0000256" key="11">
    <source>
        <dbReference type="PIRSR" id="PIRSR000495-1"/>
    </source>
</evidence>
<comment type="function">
    <text evidence="10">IGPS catalyzes the conversion of PRFAR and glutamine to IGP, AICAR and glutamate. The HisH subunit catalyzes the hydrolysis of glutamine to glutamate and ammonia as part of the synthesis of IGP and AICAR. The resulting ammonia molecule is channeled to the active site of HisF.</text>
</comment>
<dbReference type="EMBL" id="CP000449">
    <property type="protein sequence ID" value="ABI65905.1"/>
    <property type="molecule type" value="Genomic_DNA"/>
</dbReference>
<dbReference type="EC" id="4.3.2.10" evidence="10"/>
<keyword evidence="3 10" id="KW-0028">Amino-acid biosynthesis</keyword>
<dbReference type="HAMAP" id="MF_00278">
    <property type="entry name" value="HisH"/>
    <property type="match status" value="1"/>
</dbReference>
<dbReference type="SUPFAM" id="SSF52317">
    <property type="entry name" value="Class I glutamine amidotransferase-like"/>
    <property type="match status" value="1"/>
</dbReference>
<keyword evidence="13" id="KW-0808">Transferase</keyword>
<dbReference type="InterPro" id="IPR029062">
    <property type="entry name" value="Class_I_gatase-like"/>
</dbReference>
<dbReference type="EC" id="3.5.1.2" evidence="10"/>
<dbReference type="Pfam" id="PF00117">
    <property type="entry name" value="GATase"/>
    <property type="match status" value="1"/>
</dbReference>
<evidence type="ECO:0000256" key="9">
    <source>
        <dbReference type="ARBA" id="ARBA00049534"/>
    </source>
</evidence>
<protein>
    <recommendedName>
        <fullName evidence="10">Imidazole glycerol phosphate synthase subunit HisH</fullName>
        <ecNumber evidence="10">4.3.2.10</ecNumber>
    </recommendedName>
    <alternativeName>
        <fullName evidence="10">IGP synthase glutaminase subunit</fullName>
        <ecNumber evidence="10">3.5.1.2</ecNumber>
    </alternativeName>
    <alternativeName>
        <fullName evidence="10">IGP synthase subunit HisH</fullName>
    </alternativeName>
    <alternativeName>
        <fullName evidence="10">ImGP synthase subunit HisH</fullName>
        <shortName evidence="10">IGPS subunit HisH</shortName>
    </alternativeName>
</protein>
<comment type="pathway">
    <text evidence="1 10">Amino-acid biosynthesis; L-histidine biosynthesis; L-histidine from 5-phospho-alpha-D-ribose 1-diphosphate: step 5/9.</text>
</comment>
<dbReference type="AlphaFoldDB" id="Q0AP82"/>
<evidence type="ECO:0000313" key="14">
    <source>
        <dbReference type="Proteomes" id="UP000001964"/>
    </source>
</evidence>
<dbReference type="GO" id="GO:0005737">
    <property type="term" value="C:cytoplasm"/>
    <property type="evidence" value="ECO:0007669"/>
    <property type="project" value="UniProtKB-SubCell"/>
</dbReference>
<dbReference type="GO" id="GO:0000107">
    <property type="term" value="F:imidazoleglycerol-phosphate synthase activity"/>
    <property type="evidence" value="ECO:0007669"/>
    <property type="project" value="UniProtKB-UniRule"/>
</dbReference>
<dbReference type="UniPathway" id="UPA00031">
    <property type="reaction ID" value="UER00010"/>
</dbReference>
<dbReference type="MEROPS" id="C26.965"/>
<dbReference type="InterPro" id="IPR010139">
    <property type="entry name" value="Imidazole-glycPsynth_HisH"/>
</dbReference>
<evidence type="ECO:0000256" key="1">
    <source>
        <dbReference type="ARBA" id="ARBA00005091"/>
    </source>
</evidence>
<dbReference type="NCBIfam" id="TIGR01855">
    <property type="entry name" value="IMP_synth_hisH"/>
    <property type="match status" value="1"/>
</dbReference>
<keyword evidence="6 10" id="KW-0368">Histidine biosynthesis</keyword>
<name>Q0AP82_MARMM</name>
<gene>
    <name evidence="10" type="primary">hisH</name>
    <name evidence="13" type="ordered locus">Mmar10_1613</name>
</gene>
<dbReference type="PANTHER" id="PTHR42701:SF1">
    <property type="entry name" value="IMIDAZOLE GLYCEROL PHOSPHATE SYNTHASE SUBUNIT HISH"/>
    <property type="match status" value="1"/>
</dbReference>
<comment type="subunit">
    <text evidence="2 10">Heterodimer of HisH and HisF.</text>
</comment>